<evidence type="ECO:0000313" key="3">
    <source>
        <dbReference type="EMBL" id="MWB95369.1"/>
    </source>
</evidence>
<evidence type="ECO:0000313" key="4">
    <source>
        <dbReference type="Proteomes" id="UP000471501"/>
    </source>
</evidence>
<dbReference type="EMBL" id="WSTB01000007">
    <property type="protein sequence ID" value="MWB95369.1"/>
    <property type="molecule type" value="Genomic_DNA"/>
</dbReference>
<evidence type="ECO:0000256" key="1">
    <source>
        <dbReference type="SAM" id="Coils"/>
    </source>
</evidence>
<name>A0A6I4NUK0_9FLAO</name>
<dbReference type="Proteomes" id="UP000471501">
    <property type="component" value="Unassembled WGS sequence"/>
</dbReference>
<evidence type="ECO:0000256" key="2">
    <source>
        <dbReference type="SAM" id="SignalP"/>
    </source>
</evidence>
<dbReference type="RefSeq" id="WP_160375293.1">
    <property type="nucleotide sequence ID" value="NZ_WSTB01000007.1"/>
</dbReference>
<keyword evidence="4" id="KW-1185">Reference proteome</keyword>
<reference evidence="3 4" key="1">
    <citation type="submission" date="2019-12" db="EMBL/GenBank/DDBJ databases">
        <authorList>
            <person name="Kim Y.S."/>
        </authorList>
    </citation>
    <scope>NUCLEOTIDE SEQUENCE [LARGE SCALE GENOMIC DNA]</scope>
    <source>
        <strain evidence="3 4">GA093</strain>
    </source>
</reference>
<keyword evidence="1" id="KW-0175">Coiled coil</keyword>
<feature type="signal peptide" evidence="2">
    <location>
        <begin position="1"/>
        <end position="22"/>
    </location>
</feature>
<protein>
    <submittedName>
        <fullName evidence="3">Uncharacterized protein</fullName>
    </submittedName>
</protein>
<keyword evidence="2" id="KW-0732">Signal</keyword>
<proteinExistence type="predicted"/>
<organism evidence="3 4">
    <name type="scientific">Flavobacterium hydrocarbonoxydans</name>
    <dbReference type="NCBI Taxonomy" id="2683249"/>
    <lineage>
        <taxon>Bacteria</taxon>
        <taxon>Pseudomonadati</taxon>
        <taxon>Bacteroidota</taxon>
        <taxon>Flavobacteriia</taxon>
        <taxon>Flavobacteriales</taxon>
        <taxon>Flavobacteriaceae</taxon>
        <taxon>Flavobacterium</taxon>
    </lineage>
</organism>
<comment type="caution">
    <text evidence="3">The sequence shown here is derived from an EMBL/GenBank/DDBJ whole genome shotgun (WGS) entry which is preliminary data.</text>
</comment>
<sequence length="123" mass="13692">MKEVIIKLSFCLAFLISSVSFAQGLNKKSLLSELNKTEGVTLDAKQKSSYEKANADLATGLLNLDKKSVSKTERDSKIDGLFSKRDKDLKSSLGNDKFLDLNKKTSKNIKQLQRKVKLAKLVL</sequence>
<feature type="chain" id="PRO_5026320646" evidence="2">
    <location>
        <begin position="23"/>
        <end position="123"/>
    </location>
</feature>
<dbReference type="AlphaFoldDB" id="A0A6I4NUK0"/>
<accession>A0A6I4NUK0</accession>
<feature type="coiled-coil region" evidence="1">
    <location>
        <begin position="95"/>
        <end position="122"/>
    </location>
</feature>
<gene>
    <name evidence="3" type="ORF">GON26_13450</name>
</gene>